<gene>
    <name evidence="1" type="ORF">H9629_02965</name>
</gene>
<evidence type="ECO:0000313" key="2">
    <source>
        <dbReference type="Proteomes" id="UP000621930"/>
    </source>
</evidence>
<protein>
    <submittedName>
        <fullName evidence="1">Structural protein 3 family protein</fullName>
    </submittedName>
</protein>
<dbReference type="InterPro" id="IPR032495">
    <property type="entry name" value="Phage_TTP_11"/>
</dbReference>
<dbReference type="Gene3D" id="4.10.410.40">
    <property type="match status" value="1"/>
</dbReference>
<dbReference type="RefSeq" id="WP_191730521.1">
    <property type="nucleotide sequence ID" value="NZ_JACSPT010000002.1"/>
</dbReference>
<evidence type="ECO:0000313" key="1">
    <source>
        <dbReference type="EMBL" id="MBD8008309.1"/>
    </source>
</evidence>
<accession>A0ABR8VU62</accession>
<keyword evidence="2" id="KW-1185">Reference proteome</keyword>
<proteinExistence type="predicted"/>
<reference evidence="1 2" key="1">
    <citation type="submission" date="2020-08" db="EMBL/GenBank/DDBJ databases">
        <title>A Genomic Blueprint of the Chicken Gut Microbiome.</title>
        <authorList>
            <person name="Gilroy R."/>
            <person name="Ravi A."/>
            <person name="Getino M."/>
            <person name="Pursley I."/>
            <person name="Horton D.L."/>
            <person name="Alikhan N.-F."/>
            <person name="Baker D."/>
            <person name="Gharbi K."/>
            <person name="Hall N."/>
            <person name="Watson M."/>
            <person name="Adriaenssens E.M."/>
            <person name="Foster-Nyarko E."/>
            <person name="Jarju S."/>
            <person name="Secka A."/>
            <person name="Antonio M."/>
            <person name="Oren A."/>
            <person name="Chaudhuri R."/>
            <person name="La Ragione R.M."/>
            <person name="Hildebrand F."/>
            <person name="Pallen M.J."/>
        </authorList>
    </citation>
    <scope>NUCLEOTIDE SEQUENCE [LARGE SCALE GENOMIC DNA]</scope>
    <source>
        <strain evidence="1 2">Sa1BUA6</strain>
    </source>
</reference>
<dbReference type="EMBL" id="JACSPT010000002">
    <property type="protein sequence ID" value="MBD8008309.1"/>
    <property type="molecule type" value="Genomic_DNA"/>
</dbReference>
<dbReference type="Pfam" id="PF16460">
    <property type="entry name" value="Phage_TTP_11"/>
    <property type="match status" value="1"/>
</dbReference>
<sequence>MAVKTNKTHVYAVVNKEVVRFSCYSGFGFGQDSFGKIDATCMDSDTKNYERGMRDPGEGSIAIQLDDGNASHIQLIQLAESGEKVEWYIGSSHAETPPEYDTATDTIDLPGDRVWWTFEGYLNPTSPDDLAQDSLITYSFTLVRTSGVTTTFRDPAVVTP</sequence>
<dbReference type="Proteomes" id="UP000621930">
    <property type="component" value="Unassembled WGS sequence"/>
</dbReference>
<organism evidence="1 2">
    <name type="scientific">Acinetobacter pecorum</name>
    <dbReference type="NCBI Taxonomy" id="2762215"/>
    <lineage>
        <taxon>Bacteria</taxon>
        <taxon>Pseudomonadati</taxon>
        <taxon>Pseudomonadota</taxon>
        <taxon>Gammaproteobacteria</taxon>
        <taxon>Moraxellales</taxon>
        <taxon>Moraxellaceae</taxon>
        <taxon>Acinetobacter</taxon>
    </lineage>
</organism>
<name>A0ABR8VU62_9GAMM</name>
<comment type="caution">
    <text evidence="1">The sequence shown here is derived from an EMBL/GenBank/DDBJ whole genome shotgun (WGS) entry which is preliminary data.</text>
</comment>